<evidence type="ECO:0000256" key="4">
    <source>
        <dbReference type="ARBA" id="ARBA00022723"/>
    </source>
</evidence>
<proteinExistence type="predicted"/>
<gene>
    <name evidence="8" type="ORF">H9873_10240</name>
</gene>
<evidence type="ECO:0000256" key="6">
    <source>
        <dbReference type="ARBA" id="ARBA00023014"/>
    </source>
</evidence>
<dbReference type="SFLD" id="SFLDS00029">
    <property type="entry name" value="Radical_SAM"/>
    <property type="match status" value="1"/>
</dbReference>
<evidence type="ECO:0000256" key="3">
    <source>
        <dbReference type="ARBA" id="ARBA00022691"/>
    </source>
</evidence>
<dbReference type="GO" id="GO:0046872">
    <property type="term" value="F:metal ion binding"/>
    <property type="evidence" value="ECO:0007669"/>
    <property type="project" value="UniProtKB-KW"/>
</dbReference>
<dbReference type="AlphaFoldDB" id="A0A9D1RBX1"/>
<comment type="caution">
    <text evidence="8">The sequence shown here is derived from an EMBL/GenBank/DDBJ whole genome shotgun (WGS) entry which is preliminary data.</text>
</comment>
<dbReference type="Gene3D" id="3.20.20.70">
    <property type="entry name" value="Aldolase class I"/>
    <property type="match status" value="1"/>
</dbReference>
<comment type="cofactor">
    <cofactor evidence="1">
        <name>[4Fe-4S] cluster</name>
        <dbReference type="ChEBI" id="CHEBI:49883"/>
    </cofactor>
</comment>
<keyword evidence="2" id="KW-0004">4Fe-4S</keyword>
<evidence type="ECO:0000256" key="2">
    <source>
        <dbReference type="ARBA" id="ARBA00022485"/>
    </source>
</evidence>
<dbReference type="CDD" id="cd01335">
    <property type="entry name" value="Radical_SAM"/>
    <property type="match status" value="1"/>
</dbReference>
<dbReference type="InterPro" id="IPR058240">
    <property type="entry name" value="rSAM_sf"/>
</dbReference>
<dbReference type="NCBIfam" id="TIGR04038">
    <property type="entry name" value="tatD_link_rSAM"/>
    <property type="match status" value="1"/>
</dbReference>
<evidence type="ECO:0000256" key="5">
    <source>
        <dbReference type="ARBA" id="ARBA00023004"/>
    </source>
</evidence>
<keyword evidence="3" id="KW-0949">S-adenosyl-L-methionine</keyword>
<dbReference type="InterPro" id="IPR034457">
    <property type="entry name" value="Organic_radical-activating"/>
</dbReference>
<dbReference type="PANTHER" id="PTHR30352">
    <property type="entry name" value="PYRUVATE FORMATE-LYASE-ACTIVATING ENZYME"/>
    <property type="match status" value="1"/>
</dbReference>
<dbReference type="PANTHER" id="PTHR30352:SF5">
    <property type="entry name" value="PYRUVATE FORMATE-LYASE 1-ACTIVATING ENZYME"/>
    <property type="match status" value="1"/>
</dbReference>
<dbReference type="GO" id="GO:0051539">
    <property type="term" value="F:4 iron, 4 sulfur cluster binding"/>
    <property type="evidence" value="ECO:0007669"/>
    <property type="project" value="UniProtKB-KW"/>
</dbReference>
<dbReference type="InterPro" id="IPR023821">
    <property type="entry name" value="rSAM_TatD-assoc"/>
</dbReference>
<feature type="domain" description="Radical SAM core" evidence="7">
    <location>
        <begin position="6"/>
        <end position="199"/>
    </location>
</feature>
<dbReference type="InterPro" id="IPR013785">
    <property type="entry name" value="Aldolase_TIM"/>
</dbReference>
<dbReference type="SFLD" id="SFLDG01111">
    <property type="entry name" value="Uncharacterised_Radical_SAM_Su"/>
    <property type="match status" value="1"/>
</dbReference>
<protein>
    <submittedName>
        <fullName evidence="8">TIGR04100 family radical SAM protein</fullName>
    </submittedName>
</protein>
<evidence type="ECO:0000313" key="9">
    <source>
        <dbReference type="Proteomes" id="UP000824263"/>
    </source>
</evidence>
<reference evidence="8" key="2">
    <citation type="submission" date="2021-04" db="EMBL/GenBank/DDBJ databases">
        <authorList>
            <person name="Gilroy R."/>
        </authorList>
    </citation>
    <scope>NUCLEOTIDE SEQUENCE</scope>
    <source>
        <strain evidence="8">ChiSxjej1B13-11762</strain>
    </source>
</reference>
<reference evidence="8" key="1">
    <citation type="journal article" date="2021" name="PeerJ">
        <title>Extensive microbial diversity within the chicken gut microbiome revealed by metagenomics and culture.</title>
        <authorList>
            <person name="Gilroy R."/>
            <person name="Ravi A."/>
            <person name="Getino M."/>
            <person name="Pursley I."/>
            <person name="Horton D.L."/>
            <person name="Alikhan N.F."/>
            <person name="Baker D."/>
            <person name="Gharbi K."/>
            <person name="Hall N."/>
            <person name="Watson M."/>
            <person name="Adriaenssens E.M."/>
            <person name="Foster-Nyarko E."/>
            <person name="Jarju S."/>
            <person name="Secka A."/>
            <person name="Antonio M."/>
            <person name="Oren A."/>
            <person name="Chaudhuri R.R."/>
            <person name="La Ragione R."/>
            <person name="Hildebrand F."/>
            <person name="Pallen M.J."/>
        </authorList>
    </citation>
    <scope>NUCLEOTIDE SEQUENCE</scope>
    <source>
        <strain evidence="8">ChiSxjej1B13-11762</strain>
    </source>
</reference>
<dbReference type="PROSITE" id="PS51918">
    <property type="entry name" value="RADICAL_SAM"/>
    <property type="match status" value="1"/>
</dbReference>
<dbReference type="Proteomes" id="UP000824263">
    <property type="component" value="Unassembled WGS sequence"/>
</dbReference>
<accession>A0A9D1RBX1</accession>
<dbReference type="GO" id="GO:0003824">
    <property type="term" value="F:catalytic activity"/>
    <property type="evidence" value="ECO:0007669"/>
    <property type="project" value="InterPro"/>
</dbReference>
<dbReference type="InterPro" id="IPR023822">
    <property type="entry name" value="rSAM_TatD-assoc_bac"/>
</dbReference>
<evidence type="ECO:0000259" key="7">
    <source>
        <dbReference type="PROSITE" id="PS51918"/>
    </source>
</evidence>
<sequence length="199" mass="22085">MADILYTYKDQVYANITNRCNCRCTFCIRGHEDAIGDATSLWHQQEPSPAEIKEAMDAFDFQGCKELVYCGYGEPTCALETLIETARYAKTKYGVSIRVNTNGLGSLQNGRDIVPELAKVVDCVSISLNAPDEEAYNAVTRPKFPDAYKGMLDFAAEAAKQIPQVRFTIVDVLPEDEIQACKALAASLNIPLRIRKYAD</sequence>
<name>A0A9D1RBX1_9FIRM</name>
<dbReference type="InterPro" id="IPR007197">
    <property type="entry name" value="rSAM"/>
</dbReference>
<dbReference type="NCBIfam" id="TIGR04100">
    <property type="entry name" value="rSAM_pair_X"/>
    <property type="match status" value="1"/>
</dbReference>
<evidence type="ECO:0000256" key="1">
    <source>
        <dbReference type="ARBA" id="ARBA00001966"/>
    </source>
</evidence>
<dbReference type="SUPFAM" id="SSF102114">
    <property type="entry name" value="Radical SAM enzymes"/>
    <property type="match status" value="1"/>
</dbReference>
<keyword evidence="6" id="KW-0411">Iron-sulfur</keyword>
<dbReference type="Pfam" id="PF04055">
    <property type="entry name" value="Radical_SAM"/>
    <property type="match status" value="1"/>
</dbReference>
<evidence type="ECO:0000313" key="8">
    <source>
        <dbReference type="EMBL" id="HIW84685.1"/>
    </source>
</evidence>
<organism evidence="8 9">
    <name type="scientific">Candidatus Dorea gallistercoris</name>
    <dbReference type="NCBI Taxonomy" id="2838542"/>
    <lineage>
        <taxon>Bacteria</taxon>
        <taxon>Bacillati</taxon>
        <taxon>Bacillota</taxon>
        <taxon>Clostridia</taxon>
        <taxon>Lachnospirales</taxon>
        <taxon>Lachnospiraceae</taxon>
        <taxon>Dorea</taxon>
    </lineage>
</organism>
<keyword evidence="5" id="KW-0408">Iron</keyword>
<dbReference type="EMBL" id="DXGF01000182">
    <property type="protein sequence ID" value="HIW84685.1"/>
    <property type="molecule type" value="Genomic_DNA"/>
</dbReference>
<keyword evidence="4" id="KW-0479">Metal-binding</keyword>